<dbReference type="OrthoDB" id="4662at10239"/>
<accession>A0A109X126</accession>
<dbReference type="EMBL" id="KU593505">
    <property type="protein sequence ID" value="AMF83817.1"/>
    <property type="molecule type" value="Genomic_DNA"/>
</dbReference>
<sequence length="394" mass="46545">MDDEDNNKNVQQYDIQYNLKFYKLCEQLETKHVTFTCSLNVYEIDTLTFLLAEFFQQQHLFNFDKLTFFSQYKYVIDVIKKDYEQKTNSEPEVKQMFKLFIDNDFIGQVPCFQLIMKSVRNFYNCSPTVDVAFCDKCVVLKKLQCLYCRANYMSHGLTLLDSSLQNGWDIFFKPMLGVPLLFFALFKTNMSEVDEEVFNVDNIVTNTLLQFFYNLLSDKATPQYWNFKKCNPLIKTCCEYVSGVQNVEYLLLNLNNTNYYTKTYTPLRQFMEKNFSNKQVGKLVHKIFIGFYLRIYLEAKKRNDERAIAKGAKFIVVSSPGELELRNICRVLFKDYTQDEFECVIHKLIDIKNDLCSELTNNFVASKECVVKLFNKYNLKNDVSRLLQQSVILR</sequence>
<name>A0A109X126_9BBAC</name>
<protein>
    <submittedName>
        <fullName evidence="1">P45/p48</fullName>
    </submittedName>
</protein>
<gene>
    <name evidence="1" type="primary">p45/p48</name>
</gene>
<reference evidence="1 2" key="1">
    <citation type="journal article" date="2015" name="Virol. Sin.">
        <title>Genome sequencing and analysis of a granulovirus isolated from the Asiatic rice leafroller, Cnaphalocrocis medinalis.</title>
        <authorList>
            <person name="Zhang S."/>
            <person name="Zhu Z."/>
            <person name="Sun S."/>
            <person name="Chen Q."/>
            <person name="Deng F."/>
            <person name="Yang K."/>
        </authorList>
    </citation>
    <scope>NUCLEOTIDE SEQUENCE [LARGE SCALE GENOMIC DNA]</scope>
    <source>
        <strain evidence="1 2">Enping</strain>
    </source>
</reference>
<dbReference type="Proteomes" id="UP000202719">
    <property type="component" value="Segment"/>
</dbReference>
<evidence type="ECO:0000313" key="2">
    <source>
        <dbReference type="Proteomes" id="UP000202719"/>
    </source>
</evidence>
<evidence type="ECO:0000313" key="1">
    <source>
        <dbReference type="EMBL" id="AMF83817.1"/>
    </source>
</evidence>
<proteinExistence type="predicted"/>
<dbReference type="KEGG" id="vg:26855091"/>
<dbReference type="Pfam" id="PF04878">
    <property type="entry name" value="Baculo_p48"/>
    <property type="match status" value="1"/>
</dbReference>
<dbReference type="InterPro" id="IPR006962">
    <property type="entry name" value="P48_Baculovir"/>
</dbReference>
<keyword evidence="2" id="KW-1185">Reference proteome</keyword>
<organism evidence="1 2">
    <name type="scientific">Cnaphalocrocis medinalis granulovirus</name>
    <dbReference type="NCBI Taxonomy" id="1750712"/>
    <lineage>
        <taxon>Viruses</taxon>
        <taxon>Viruses incertae sedis</taxon>
        <taxon>Naldaviricetes</taxon>
        <taxon>Lefavirales</taxon>
        <taxon>Baculoviridae</taxon>
        <taxon>Betabaculovirus</taxon>
        <taxon>Betabaculovirus cnamedinalis</taxon>
    </lineage>
</organism>
<dbReference type="RefSeq" id="YP_009229984.1">
    <property type="nucleotide sequence ID" value="NC_029304.2"/>
</dbReference>
<dbReference type="GeneID" id="26855091"/>